<comment type="subcellular location">
    <subcellularLocation>
        <location evidence="1">Cell membrane</location>
        <topology evidence="1">Multi-pass membrane protein</topology>
    </subcellularLocation>
</comment>
<feature type="transmembrane region" description="Helical" evidence="8">
    <location>
        <begin position="90"/>
        <end position="114"/>
    </location>
</feature>
<evidence type="ECO:0000313" key="11">
    <source>
        <dbReference type="Proteomes" id="UP001501084"/>
    </source>
</evidence>
<feature type="transmembrane region" description="Helical" evidence="8">
    <location>
        <begin position="371"/>
        <end position="393"/>
    </location>
</feature>
<dbReference type="PANTHER" id="PTHR32507:SF8">
    <property type="entry name" value="CNH1P"/>
    <property type="match status" value="1"/>
</dbReference>
<dbReference type="InterPro" id="IPR006153">
    <property type="entry name" value="Cation/H_exchanger_TM"/>
</dbReference>
<keyword evidence="3" id="KW-0050">Antiport</keyword>
<protein>
    <submittedName>
        <fullName evidence="10">Cation:proton antiporter</fullName>
    </submittedName>
</protein>
<feature type="transmembrane region" description="Helical" evidence="8">
    <location>
        <begin position="120"/>
        <end position="141"/>
    </location>
</feature>
<feature type="transmembrane region" description="Helical" evidence="8">
    <location>
        <begin position="345"/>
        <end position="365"/>
    </location>
</feature>
<keyword evidence="5 8" id="KW-1133">Transmembrane helix</keyword>
<keyword evidence="6" id="KW-0406">Ion transport</keyword>
<evidence type="ECO:0000256" key="4">
    <source>
        <dbReference type="ARBA" id="ARBA00022692"/>
    </source>
</evidence>
<evidence type="ECO:0000256" key="6">
    <source>
        <dbReference type="ARBA" id="ARBA00023065"/>
    </source>
</evidence>
<evidence type="ECO:0000256" key="5">
    <source>
        <dbReference type="ARBA" id="ARBA00022989"/>
    </source>
</evidence>
<name>A0ABN3B7I1_9MICO</name>
<feature type="transmembrane region" description="Helical" evidence="8">
    <location>
        <begin position="311"/>
        <end position="333"/>
    </location>
</feature>
<feature type="transmembrane region" description="Helical" evidence="8">
    <location>
        <begin position="6"/>
        <end position="21"/>
    </location>
</feature>
<sequence length="416" mass="43676">MQGVHALIVSGLAVIVVWSLFSRVLERLHIAGPLAVIVLGALSGLLFGEDLGEHLDTDVAEKVVEIVLAVLLFVDATEVRRGFLGGEGRIVARLLSIGLPGALILTALACMLLLPGTPWAVILVLACIITPTDFAASAGMLRDTRIPARVRHSLNVESGYNDGLVSPLFIFALAVAEGQEAEGIGPALESALWASLIAVLVGAIVGGATGVMMQVAHRKNWLTAQSLRIGIVMIPLLVYVLAIQFNGNGFVAAFVAGIAFRSGRLEHRRSDSSLDHAEMSAVDDLGFLSSLGVWFVFGAVIILAAETGVNWVLIALGVLALTVLRVVPVHAALWGSALRWRERTAIGLAGPRGTASVVFGLLAFNALREDYANLALLLTIVVVLGSVVFHGVIAPRMIVALTHDASSAPATTADKN</sequence>
<evidence type="ECO:0000256" key="3">
    <source>
        <dbReference type="ARBA" id="ARBA00022449"/>
    </source>
</evidence>
<dbReference type="EMBL" id="BAAAOP010000010">
    <property type="protein sequence ID" value="GAA2189270.1"/>
    <property type="molecule type" value="Genomic_DNA"/>
</dbReference>
<keyword evidence="4 8" id="KW-0812">Transmembrane</keyword>
<reference evidence="10 11" key="1">
    <citation type="journal article" date="2019" name="Int. J. Syst. Evol. Microbiol.">
        <title>The Global Catalogue of Microorganisms (GCM) 10K type strain sequencing project: providing services to taxonomists for standard genome sequencing and annotation.</title>
        <authorList>
            <consortium name="The Broad Institute Genomics Platform"/>
            <consortium name="The Broad Institute Genome Sequencing Center for Infectious Disease"/>
            <person name="Wu L."/>
            <person name="Ma J."/>
        </authorList>
    </citation>
    <scope>NUCLEOTIDE SEQUENCE [LARGE SCALE GENOMIC DNA]</scope>
    <source>
        <strain evidence="10 11">JCM 14919</strain>
    </source>
</reference>
<feature type="transmembrane region" description="Helical" evidence="8">
    <location>
        <begin position="191"/>
        <end position="216"/>
    </location>
</feature>
<evidence type="ECO:0000256" key="8">
    <source>
        <dbReference type="SAM" id="Phobius"/>
    </source>
</evidence>
<feature type="transmembrane region" description="Helical" evidence="8">
    <location>
        <begin position="281"/>
        <end position="305"/>
    </location>
</feature>
<feature type="domain" description="Cation/H+ exchanger transmembrane" evidence="9">
    <location>
        <begin position="20"/>
        <end position="397"/>
    </location>
</feature>
<dbReference type="PANTHER" id="PTHR32507">
    <property type="entry name" value="NA(+)/H(+) ANTIPORTER 1"/>
    <property type="match status" value="1"/>
</dbReference>
<keyword evidence="2" id="KW-0813">Transport</keyword>
<proteinExistence type="predicted"/>
<evidence type="ECO:0000256" key="1">
    <source>
        <dbReference type="ARBA" id="ARBA00004651"/>
    </source>
</evidence>
<organism evidence="10 11">
    <name type="scientific">Leucobacter alluvii</name>
    <dbReference type="NCBI Taxonomy" id="340321"/>
    <lineage>
        <taxon>Bacteria</taxon>
        <taxon>Bacillati</taxon>
        <taxon>Actinomycetota</taxon>
        <taxon>Actinomycetes</taxon>
        <taxon>Micrococcales</taxon>
        <taxon>Microbacteriaceae</taxon>
        <taxon>Leucobacter</taxon>
    </lineage>
</organism>
<evidence type="ECO:0000256" key="2">
    <source>
        <dbReference type="ARBA" id="ARBA00022448"/>
    </source>
</evidence>
<gene>
    <name evidence="10" type="ORF">GCM10009786_21720</name>
</gene>
<comment type="caution">
    <text evidence="10">The sequence shown here is derived from an EMBL/GenBank/DDBJ whole genome shotgun (WGS) entry which is preliminary data.</text>
</comment>
<feature type="transmembrane region" description="Helical" evidence="8">
    <location>
        <begin position="28"/>
        <end position="47"/>
    </location>
</feature>
<keyword evidence="7 8" id="KW-0472">Membrane</keyword>
<accession>A0ABN3B7I1</accession>
<dbReference type="Proteomes" id="UP001501084">
    <property type="component" value="Unassembled WGS sequence"/>
</dbReference>
<dbReference type="Pfam" id="PF00999">
    <property type="entry name" value="Na_H_Exchanger"/>
    <property type="match status" value="1"/>
</dbReference>
<feature type="transmembrane region" description="Helical" evidence="8">
    <location>
        <begin position="59"/>
        <end position="78"/>
    </location>
</feature>
<evidence type="ECO:0000256" key="7">
    <source>
        <dbReference type="ARBA" id="ARBA00023136"/>
    </source>
</evidence>
<keyword evidence="11" id="KW-1185">Reference proteome</keyword>
<evidence type="ECO:0000313" key="10">
    <source>
        <dbReference type="EMBL" id="GAA2189270.1"/>
    </source>
</evidence>
<evidence type="ECO:0000259" key="9">
    <source>
        <dbReference type="Pfam" id="PF00999"/>
    </source>
</evidence>